<sequence>MLFFHLLFFFLVLMSRSYFLILGSASCCLHNYMQHSIQQFEQKTDRFWEFQEQSNTWVEVDLPHDLVSCVNDNCTKVGSIDHITGSKQDHSEKDYDVSSVAESFKKKGSDRGGAEESSEIVLPQRKRISLTRMSGTSIWVTAPHDLPVSAGCAISVFIVNQKILALSESGILYQSSQPIWVAFPPTPDSSTNKEAEESSVTPINSGVVSHDGARIYFCTKKGLLSELTEVDPPRWLDQGSTGDLYEYDKSSKPSWKKHIWTTGMAEDALLIPSTGYAINGLSGDYSSSPFLLTKDGKLVERRLHQRKWKWIIHGSPRNSQLTSITPVLQEESNENFSLFFTTSTGSIFEYQAPKYSGSGLENQIPEAWLFHMHPHLQKLLKELLGYNCKLAELYLPGLGGETTGPVHKINARRKVSVRYGSQVQQTYLVAGVNELIESSQGYTFSDNWINTNFHLRVMHGTRSLFLMTYSGLAYEYLNIENGWLWLRHGHSTPLKDALGNYNRSLFLVDKYSGSLLIRERGGTDLGWLNCITMRKGKQVTGGPPWDRIPGKAMKVTAEDALFFVSKNGSLLQFTVALRKFKWKDCGNPPNANVASIVDQKLFRENIVFFIGRNSQLINITKFPVTAMRSSSLSLTGSLFVLSEDGGLVEHHWNTGEGVTLVTSPSPCFHGNHVFLIGSDGKIKDEDQRQVGAEDKNEEVCIDKDISASLEKDAENFSDIKGNYDLKVASTRPIPFSDDSAIFELRDGRLAEMRRVEGTNWAWSRIIGSPSSSCITNYWTAVAP</sequence>
<reference evidence="2" key="1">
    <citation type="journal article" date="2016" name="Nat. Biotechnol.">
        <title>Sequencing wild and cultivated cassava and related species reveals extensive interspecific hybridization and genetic diversity.</title>
        <authorList>
            <person name="Bredeson J.V."/>
            <person name="Lyons J.B."/>
            <person name="Prochnik S.E."/>
            <person name="Wu G.A."/>
            <person name="Ha C.M."/>
            <person name="Edsinger-Gonzales E."/>
            <person name="Grimwood J."/>
            <person name="Schmutz J."/>
            <person name="Rabbi I.Y."/>
            <person name="Egesi C."/>
            <person name="Nauluvula P."/>
            <person name="Lebot V."/>
            <person name="Ndunguru J."/>
            <person name="Mkamilo G."/>
            <person name="Bart R.S."/>
            <person name="Setter T.L."/>
            <person name="Gleadow R.M."/>
            <person name="Kulakow P."/>
            <person name="Ferguson M.E."/>
            <person name="Rounsley S."/>
            <person name="Rokhsar D.S."/>
        </authorList>
    </citation>
    <scope>NUCLEOTIDE SEQUENCE [LARGE SCALE GENOMIC DNA]</scope>
    <source>
        <strain evidence="2">cv. AM560-2</strain>
    </source>
</reference>
<dbReference type="Proteomes" id="UP000091857">
    <property type="component" value="Chromosome 14"/>
</dbReference>
<accession>A0ACB7GDJ7</accession>
<evidence type="ECO:0000313" key="2">
    <source>
        <dbReference type="Proteomes" id="UP000091857"/>
    </source>
</evidence>
<keyword evidence="2" id="KW-1185">Reference proteome</keyword>
<comment type="caution">
    <text evidence="1">The sequence shown here is derived from an EMBL/GenBank/DDBJ whole genome shotgun (WGS) entry which is preliminary data.</text>
</comment>
<gene>
    <name evidence="1" type="ORF">MANES_14G004336v8</name>
</gene>
<organism evidence="1 2">
    <name type="scientific">Manihot esculenta</name>
    <name type="common">Cassava</name>
    <name type="synonym">Jatropha manihot</name>
    <dbReference type="NCBI Taxonomy" id="3983"/>
    <lineage>
        <taxon>Eukaryota</taxon>
        <taxon>Viridiplantae</taxon>
        <taxon>Streptophyta</taxon>
        <taxon>Embryophyta</taxon>
        <taxon>Tracheophyta</taxon>
        <taxon>Spermatophyta</taxon>
        <taxon>Magnoliopsida</taxon>
        <taxon>eudicotyledons</taxon>
        <taxon>Gunneridae</taxon>
        <taxon>Pentapetalae</taxon>
        <taxon>rosids</taxon>
        <taxon>fabids</taxon>
        <taxon>Malpighiales</taxon>
        <taxon>Euphorbiaceae</taxon>
        <taxon>Crotonoideae</taxon>
        <taxon>Manihoteae</taxon>
        <taxon>Manihot</taxon>
    </lineage>
</organism>
<proteinExistence type="predicted"/>
<name>A0ACB7GDJ7_MANES</name>
<evidence type="ECO:0000313" key="1">
    <source>
        <dbReference type="EMBL" id="KAG8638305.1"/>
    </source>
</evidence>
<protein>
    <submittedName>
        <fullName evidence="1">Uncharacterized protein</fullName>
    </submittedName>
</protein>
<dbReference type="EMBL" id="CM004400">
    <property type="protein sequence ID" value="KAG8638305.1"/>
    <property type="molecule type" value="Genomic_DNA"/>
</dbReference>